<comment type="caution">
    <text evidence="1">The sequence shown here is derived from an EMBL/GenBank/DDBJ whole genome shotgun (WGS) entry which is preliminary data.</text>
</comment>
<accession>A0A939QD45</accession>
<reference evidence="1" key="1">
    <citation type="submission" date="2021-03" db="EMBL/GenBank/DDBJ databases">
        <title>Leucobacter chromiisoli sp. nov., isolated from chromium-containing soil of chemical plant.</title>
        <authorList>
            <person name="Xu Z."/>
        </authorList>
    </citation>
    <scope>NUCLEOTIDE SEQUENCE</scope>
    <source>
        <strain evidence="1">K 70/01</strain>
    </source>
</reference>
<dbReference type="EMBL" id="JAGFBF010000005">
    <property type="protein sequence ID" value="MBO2989957.1"/>
    <property type="molecule type" value="Genomic_DNA"/>
</dbReference>
<evidence type="ECO:0000313" key="2">
    <source>
        <dbReference type="Proteomes" id="UP000668403"/>
    </source>
</evidence>
<dbReference type="Proteomes" id="UP000668403">
    <property type="component" value="Unassembled WGS sequence"/>
</dbReference>
<name>A0A939QD45_9MICO</name>
<evidence type="ECO:0000313" key="1">
    <source>
        <dbReference type="EMBL" id="MBO2989957.1"/>
    </source>
</evidence>
<proteinExistence type="predicted"/>
<gene>
    <name evidence="1" type="ORF">J4H85_08140</name>
</gene>
<sequence>MRLGTRWTAGETPHEGVPVVLHEAIAAQEAAYPTAAAWTLTWLEGRARCELDGLVRVAQSVDGTVSVQILDDEQAADDSDDDDWLGS</sequence>
<organism evidence="1 2">
    <name type="scientific">Leucobacter tardus</name>
    <dbReference type="NCBI Taxonomy" id="501483"/>
    <lineage>
        <taxon>Bacteria</taxon>
        <taxon>Bacillati</taxon>
        <taxon>Actinomycetota</taxon>
        <taxon>Actinomycetes</taxon>
        <taxon>Micrococcales</taxon>
        <taxon>Microbacteriaceae</taxon>
        <taxon>Leucobacter</taxon>
    </lineage>
</organism>
<dbReference type="RefSeq" id="WP_208238579.1">
    <property type="nucleotide sequence ID" value="NZ_BAAAQU010000002.1"/>
</dbReference>
<dbReference type="AlphaFoldDB" id="A0A939QD45"/>
<protein>
    <submittedName>
        <fullName evidence="1">Fe-S oxidoreductase</fullName>
    </submittedName>
</protein>
<keyword evidence="2" id="KW-1185">Reference proteome</keyword>